<evidence type="ECO:0000256" key="5">
    <source>
        <dbReference type="ARBA" id="ARBA00022737"/>
    </source>
</evidence>
<proteinExistence type="inferred from homology"/>
<dbReference type="PANTHER" id="PTHR14344:SF3">
    <property type="entry name" value="WD REPEAT-CONTAINING PROTEIN 6"/>
    <property type="match status" value="1"/>
</dbReference>
<dbReference type="EMBL" id="MCGE01000006">
    <property type="protein sequence ID" value="ORZ20442.1"/>
    <property type="molecule type" value="Genomic_DNA"/>
</dbReference>
<keyword evidence="9" id="KW-1185">Reference proteome</keyword>
<dbReference type="Pfam" id="PF00400">
    <property type="entry name" value="WD40"/>
    <property type="match status" value="2"/>
</dbReference>
<dbReference type="SMART" id="SM00320">
    <property type="entry name" value="WD40"/>
    <property type="match status" value="7"/>
</dbReference>
<organism evidence="8 9">
    <name type="scientific">Absidia repens</name>
    <dbReference type="NCBI Taxonomy" id="90262"/>
    <lineage>
        <taxon>Eukaryota</taxon>
        <taxon>Fungi</taxon>
        <taxon>Fungi incertae sedis</taxon>
        <taxon>Mucoromycota</taxon>
        <taxon>Mucoromycotina</taxon>
        <taxon>Mucoromycetes</taxon>
        <taxon>Mucorales</taxon>
        <taxon>Cunninghamellaceae</taxon>
        <taxon>Absidia</taxon>
    </lineage>
</organism>
<evidence type="ECO:0000313" key="8">
    <source>
        <dbReference type="EMBL" id="ORZ20442.1"/>
    </source>
</evidence>
<protein>
    <submittedName>
        <fullName evidence="8">WD40-repeat-containing domain protein</fullName>
    </submittedName>
</protein>
<dbReference type="InterPro" id="IPR051973">
    <property type="entry name" value="tRNA_Anticodon_Mtase-Reg"/>
</dbReference>
<reference evidence="8 9" key="1">
    <citation type="submission" date="2016-07" db="EMBL/GenBank/DDBJ databases">
        <title>Pervasive Adenine N6-methylation of Active Genes in Fungi.</title>
        <authorList>
            <consortium name="DOE Joint Genome Institute"/>
            <person name="Mondo S.J."/>
            <person name="Dannebaum R.O."/>
            <person name="Kuo R.C."/>
            <person name="Labutti K."/>
            <person name="Haridas S."/>
            <person name="Kuo A."/>
            <person name="Salamov A."/>
            <person name="Ahrendt S.R."/>
            <person name="Lipzen A."/>
            <person name="Sullivan W."/>
            <person name="Andreopoulos W.B."/>
            <person name="Clum A."/>
            <person name="Lindquist E."/>
            <person name="Daum C."/>
            <person name="Ramamoorthy G.K."/>
            <person name="Gryganskyi A."/>
            <person name="Culley D."/>
            <person name="Magnuson J.K."/>
            <person name="James T.Y."/>
            <person name="O'Malley M.A."/>
            <person name="Stajich J.E."/>
            <person name="Spatafora J.W."/>
            <person name="Visel A."/>
            <person name="Grigoriev I.V."/>
        </authorList>
    </citation>
    <scope>NUCLEOTIDE SEQUENCE [LARGE SCALE GENOMIC DNA]</scope>
    <source>
        <strain evidence="8 9">NRRL 1336</strain>
    </source>
</reference>
<dbReference type="PROSITE" id="PS50082">
    <property type="entry name" value="WD_REPEATS_2"/>
    <property type="match status" value="1"/>
</dbReference>
<evidence type="ECO:0000256" key="6">
    <source>
        <dbReference type="ARBA" id="ARBA00038255"/>
    </source>
</evidence>
<dbReference type="OrthoDB" id="5594999at2759"/>
<dbReference type="SUPFAM" id="SSF50978">
    <property type="entry name" value="WD40 repeat-like"/>
    <property type="match status" value="2"/>
</dbReference>
<keyword evidence="3 7" id="KW-0853">WD repeat</keyword>
<dbReference type="AlphaFoldDB" id="A0A1X2IQ91"/>
<sequence length="892" mass="99445">MANSNKPPLVVFGHTARVWDCQFVDTYLVSISEDATCRVWKNSLMMDSGFEGIDMGDSSMDCLACWEGHTGKNIWSCAVSPDHKVVATGGQDSGIRLWSLASIKRNIIDSDDALNCMRLTDEYKDTKIRDFALMDSKTLMASTDQGQLVKFDEATGTPTITEAYRDDDLRGYPVLEGSTCGRLIVVGSKNGALSFYSGRGEFSSLKLNVHTKNIVTIIIIRSQANESIFYVLSYSFNGELYLHRLDISNKSKPSVSSPFMLKLPETPTTVISASLMEHKHILILGSKQSSIVIYRLPDLLDCTYDKLLILPNIELRKTHGKQGFARVTIKPSSTTMNDNMLNEDTPHVVTFWTTGRDGCYNEYRLTITNPPPSSPETYVVGLDNHGGDTVTESVDLKLEKVYRNKVTKGSLEGAVYIDENLLLLGFYQKSFFVYNETKHYEMLSISCGGAHRRWHFNTLDARLKNASFAFIRKDSIYTYSRDGTDASESFEECTLQENYHGREVRTIKYLEQLPNQEETSDPILFATGGEDTTLRIHQHFPGDQSNFTTHSIIRKHRSVIKCLEWSRGIDTLLFTGGGKEELICWKLEMHQDNQKSDNATISCIEWATCPIVGDERIETRIMDLTTRTINAALGLHLVGAVYSDAMIRIWLFNEKSRKFSLLVDGTWHAKCILQITNIALKQDDEKDRILFFTSATDGKVALWDINTELYSVLENIVDIEMDPTKPAIKLTAPIASHHLHMSGVNALEVADYDKSSLLIVTGGEDNAVTVMLISKANGKILGGEPCILPDAHASSVNGVYICQKSKLQNFMVTTVSTDQRLNIWAVATVAVPGQTNETTLNLQPVDSIFVDIPDPSALDGIRLGGITHLTLTGIGLQSVKLHPVPRLDNHLK</sequence>
<evidence type="ECO:0000256" key="2">
    <source>
        <dbReference type="ARBA" id="ARBA00022490"/>
    </source>
</evidence>
<dbReference type="InterPro" id="IPR036322">
    <property type="entry name" value="WD40_repeat_dom_sf"/>
</dbReference>
<comment type="caution">
    <text evidence="8">The sequence shown here is derived from an EMBL/GenBank/DDBJ whole genome shotgun (WGS) entry which is preliminary data.</text>
</comment>
<evidence type="ECO:0000256" key="1">
    <source>
        <dbReference type="ARBA" id="ARBA00004496"/>
    </source>
</evidence>
<dbReference type="InterPro" id="IPR015943">
    <property type="entry name" value="WD40/YVTN_repeat-like_dom_sf"/>
</dbReference>
<dbReference type="InterPro" id="IPR001680">
    <property type="entry name" value="WD40_rpt"/>
</dbReference>
<feature type="repeat" description="WD" evidence="7">
    <location>
        <begin position="74"/>
        <end position="102"/>
    </location>
</feature>
<keyword evidence="5" id="KW-0677">Repeat</keyword>
<evidence type="ECO:0000313" key="9">
    <source>
        <dbReference type="Proteomes" id="UP000193560"/>
    </source>
</evidence>
<evidence type="ECO:0000256" key="4">
    <source>
        <dbReference type="ARBA" id="ARBA00022694"/>
    </source>
</evidence>
<dbReference type="Gene3D" id="2.130.10.10">
    <property type="entry name" value="YVTN repeat-like/Quinoprotein amine dehydrogenase"/>
    <property type="match status" value="2"/>
</dbReference>
<evidence type="ECO:0000256" key="7">
    <source>
        <dbReference type="PROSITE-ProRule" id="PRU00221"/>
    </source>
</evidence>
<accession>A0A1X2IQ91</accession>
<dbReference type="STRING" id="90262.A0A1X2IQ91"/>
<dbReference type="GO" id="GO:0005737">
    <property type="term" value="C:cytoplasm"/>
    <property type="evidence" value="ECO:0007669"/>
    <property type="project" value="UniProtKB-SubCell"/>
</dbReference>
<keyword evidence="4" id="KW-0819">tRNA processing</keyword>
<dbReference type="PANTHER" id="PTHR14344">
    <property type="entry name" value="WD REPEAT PROTEIN"/>
    <property type="match status" value="1"/>
</dbReference>
<keyword evidence="2" id="KW-0963">Cytoplasm</keyword>
<comment type="subcellular location">
    <subcellularLocation>
        <location evidence="1">Cytoplasm</location>
    </subcellularLocation>
</comment>
<name>A0A1X2IQ91_9FUNG</name>
<dbReference type="GO" id="GO:0030488">
    <property type="term" value="P:tRNA methylation"/>
    <property type="evidence" value="ECO:0007669"/>
    <property type="project" value="TreeGrafter"/>
</dbReference>
<evidence type="ECO:0000256" key="3">
    <source>
        <dbReference type="ARBA" id="ARBA00022574"/>
    </source>
</evidence>
<comment type="similarity">
    <text evidence="6">Belongs to the WD repeat WDR6 family.</text>
</comment>
<dbReference type="Proteomes" id="UP000193560">
    <property type="component" value="Unassembled WGS sequence"/>
</dbReference>
<gene>
    <name evidence="8" type="ORF">BCR42DRAFT_476004</name>
</gene>